<dbReference type="Gene3D" id="2.160.20.120">
    <property type="match status" value="1"/>
</dbReference>
<protein>
    <recommendedName>
        <fullName evidence="1">Putative auto-transporter adhesin head GIN domain-containing protein</fullName>
    </recommendedName>
</protein>
<feature type="domain" description="Putative auto-transporter adhesin head GIN" evidence="1">
    <location>
        <begin position="41"/>
        <end position="205"/>
    </location>
</feature>
<gene>
    <name evidence="2" type="ORF">GCM10007049_22650</name>
</gene>
<dbReference type="RefSeq" id="WP_018472816.1">
    <property type="nucleotide sequence ID" value="NZ_BMWX01000003.1"/>
</dbReference>
<sequence>MRNYFIYSAVLIISLFTACTDDGLCIRGDGELREYELDVADFDEIVLTGPVDLTIIQGETSSVKVLAESQLMEVMEYEVRGGELSIGFKGKFRCLNTNKGVRVIATVAELEKVSIDGDSHIDNEGALHLDDFTIDCDGVGDVRLTGTVRRQYLLVNGKIDVDNFELLSSETFIEVNGKGDFDLSCADQLTIEVNGKAEVNYIGSPQISKDVNGLLNLNKVHN</sequence>
<dbReference type="Proteomes" id="UP000619457">
    <property type="component" value="Unassembled WGS sequence"/>
</dbReference>
<dbReference type="PROSITE" id="PS51257">
    <property type="entry name" value="PROKAR_LIPOPROTEIN"/>
    <property type="match status" value="1"/>
</dbReference>
<accession>A0A918URU2</accession>
<reference evidence="2" key="1">
    <citation type="journal article" date="2014" name="Int. J. Syst. Evol. Microbiol.">
        <title>Complete genome sequence of Corynebacterium casei LMG S-19264T (=DSM 44701T), isolated from a smear-ripened cheese.</title>
        <authorList>
            <consortium name="US DOE Joint Genome Institute (JGI-PGF)"/>
            <person name="Walter F."/>
            <person name="Albersmeier A."/>
            <person name="Kalinowski J."/>
            <person name="Ruckert C."/>
        </authorList>
    </citation>
    <scope>NUCLEOTIDE SEQUENCE</scope>
    <source>
        <strain evidence="2">KCTC 12368</strain>
    </source>
</reference>
<comment type="caution">
    <text evidence="2">The sequence shown here is derived from an EMBL/GenBank/DDBJ whole genome shotgun (WGS) entry which is preliminary data.</text>
</comment>
<dbReference type="AlphaFoldDB" id="A0A918URU2"/>
<evidence type="ECO:0000313" key="3">
    <source>
        <dbReference type="Proteomes" id="UP000619457"/>
    </source>
</evidence>
<dbReference type="Pfam" id="PF10988">
    <property type="entry name" value="DUF2807"/>
    <property type="match status" value="1"/>
</dbReference>
<evidence type="ECO:0000259" key="1">
    <source>
        <dbReference type="Pfam" id="PF10988"/>
    </source>
</evidence>
<name>A0A918URU2_9BACT</name>
<keyword evidence="3" id="KW-1185">Reference proteome</keyword>
<dbReference type="InterPro" id="IPR021255">
    <property type="entry name" value="DUF2807"/>
</dbReference>
<organism evidence="2 3">
    <name type="scientific">Echinicola pacifica</name>
    <dbReference type="NCBI Taxonomy" id="346377"/>
    <lineage>
        <taxon>Bacteria</taxon>
        <taxon>Pseudomonadati</taxon>
        <taxon>Bacteroidota</taxon>
        <taxon>Cytophagia</taxon>
        <taxon>Cytophagales</taxon>
        <taxon>Cyclobacteriaceae</taxon>
        <taxon>Echinicola</taxon>
    </lineage>
</organism>
<proteinExistence type="predicted"/>
<dbReference type="EMBL" id="BMWX01000003">
    <property type="protein sequence ID" value="GGZ29013.1"/>
    <property type="molecule type" value="Genomic_DNA"/>
</dbReference>
<evidence type="ECO:0000313" key="2">
    <source>
        <dbReference type="EMBL" id="GGZ29013.1"/>
    </source>
</evidence>
<reference evidence="2" key="2">
    <citation type="submission" date="2020-09" db="EMBL/GenBank/DDBJ databases">
        <authorList>
            <person name="Sun Q."/>
            <person name="Kim S."/>
        </authorList>
    </citation>
    <scope>NUCLEOTIDE SEQUENCE</scope>
    <source>
        <strain evidence="2">KCTC 12368</strain>
    </source>
</reference>